<name>F8KVG9_PARAV</name>
<evidence type="ECO:0000313" key="2">
    <source>
        <dbReference type="Proteomes" id="UP000000495"/>
    </source>
</evidence>
<evidence type="ECO:0000313" key="1">
    <source>
        <dbReference type="EMBL" id="CCB87701.1"/>
    </source>
</evidence>
<organism evidence="1 2">
    <name type="scientific">Parachlamydia acanthamoebae (strain UV7)</name>
    <dbReference type="NCBI Taxonomy" id="765952"/>
    <lineage>
        <taxon>Bacteria</taxon>
        <taxon>Pseudomonadati</taxon>
        <taxon>Chlamydiota</taxon>
        <taxon>Chlamydiia</taxon>
        <taxon>Parachlamydiales</taxon>
        <taxon>Parachlamydiaceae</taxon>
        <taxon>Parachlamydia</taxon>
    </lineage>
</organism>
<gene>
    <name evidence="1" type="ordered locus">PUV_27510</name>
</gene>
<protein>
    <submittedName>
        <fullName evidence="1">Uncharacterized protein</fullName>
    </submittedName>
</protein>
<dbReference type="AlphaFoldDB" id="F8KVG9"/>
<reference key="1">
    <citation type="journal article" date="2011" name="Mol. Biol. Evol.">
        <title>Unity in variety -- the pan-genome of the Chlamydiae.</title>
        <authorList>
            <person name="Collingro A."/>
            <person name="Tischler P."/>
            <person name="Weinmaier T."/>
            <person name="Penz T."/>
            <person name="Heinz E."/>
            <person name="Brunham R.C."/>
            <person name="Read T.D."/>
            <person name="Bavoil P.M."/>
            <person name="Sachse K."/>
            <person name="Kahane S."/>
            <person name="Friedman M.G."/>
            <person name="Rattei T."/>
            <person name="Myers G.S.A."/>
            <person name="Horn M."/>
        </authorList>
    </citation>
    <scope>NUCLEOTIDE SEQUENCE</scope>
    <source>
        <strain>UV7</strain>
    </source>
</reference>
<dbReference type="Proteomes" id="UP000000495">
    <property type="component" value="Chromosome"/>
</dbReference>
<dbReference type="HOGENOM" id="CLU_308537_0_0_0"/>
<dbReference type="RefSeq" id="WP_013925757.1">
    <property type="nucleotide sequence ID" value="NC_015702.1"/>
</dbReference>
<keyword evidence="2" id="KW-1185">Reference proteome</keyword>
<dbReference type="EMBL" id="FR872580">
    <property type="protein sequence ID" value="CCB87701.1"/>
    <property type="molecule type" value="Genomic_DNA"/>
</dbReference>
<proteinExistence type="predicted"/>
<dbReference type="KEGG" id="puv:PUV_27510"/>
<dbReference type="STRING" id="765952.PUV_27510"/>
<reference evidence="1 2" key="2">
    <citation type="journal article" date="2011" name="Mol. Biol. Evol.">
        <title>Unity in variety--the pan-genome of the Chlamydiae.</title>
        <authorList>
            <person name="Collingro A."/>
            <person name="Tischler P."/>
            <person name="Weinmaier T."/>
            <person name="Penz T."/>
            <person name="Heinz E."/>
            <person name="Brunham R.C."/>
            <person name="Read T.D."/>
            <person name="Bavoil P.M."/>
            <person name="Sachse K."/>
            <person name="Kahane S."/>
            <person name="Friedman M.G."/>
            <person name="Rattei T."/>
            <person name="Myers G.S."/>
            <person name="Horn M."/>
        </authorList>
    </citation>
    <scope>NUCLEOTIDE SEQUENCE [LARGE SCALE GENOMIC DNA]</scope>
    <source>
        <strain evidence="2">UV7</strain>
    </source>
</reference>
<dbReference type="eggNOG" id="COG1196">
    <property type="taxonomic scope" value="Bacteria"/>
</dbReference>
<dbReference type="OrthoDB" id="19453at2"/>
<sequence>MDPEKIEQLFLQLETSLEDPRLFQNLFAIVTKIRQHRDAKDGDNLKRVCAEEYEELSRRMDQSSLQESCSARNVLRTRRLANLLVNEEGEINFSLIPPLIEHLKTYLYSLGPNRQYDTKRQEHILHVLTLLLNDKNLAVVLKSISRPYQHKFADQIIRDALQIPPNVAVTDAHARRAALSAWMCYLRQNVGSCFATAPAIIVHDEQPELFLTDIREILATGRLKRTFGGVEYSVPLSTSWGAGELKRQFLIIKNAVEDFEFWLSPGLLAAFENAGIITEDLSLKRKIQKTKQVIQKVFKDYKGNIPYFLISSEELIHEALLKYLDLTHQDLVDYENRTKGMLYTDILIHSVPQAGKAKVSKHQASAHFFVMLENAKSAFKALTDNALLKSWEFTLASFAETKANFTRWNLYSSLGFAPEEPGGIGECLYRMIKEKLDVCNQTVQDRQAEYEMLFSQVKYLEQRIRHASTEQEAKWIKIEYQSKANELNVLQELRDQMHSKAQQFAQLFAALVEMYDSLFPSYFQEVYDADMHDVSTGPYDDSPAGFRLLFKHGRSNTAQWTLIQNQNEFIDALVSFFITTESEIQNDPIAEGLDRDISEIISAVVGHIRTREFLETAFYRMAAAHHTKPIKDPLDHLDQIEKKPWVYTSGGSMSTLVSAYFARDQKPSEMSRWVENPMELLVFLVDTLKQLPPKIQEEYERSPNKSMLMHSPTHAFLLKPGFNRLKEAWKDETYTYIWLRDQILKPAQEFTEQILLDEEAVQVLIELIAQKIPVNYRHYFRKTFAHLYGRKSVSELRNLILNAFEKDRGLQRGDQPALLSEELDSYLYSWLPLFPRYQLEKRIFEIIQLLPGLTVTHLNEIKKAVDKLNVLTRRSQPYLTAHILREICKSLICLITEKTSFPIDYHKEISLVSRKLGYAIPAPLIFADTNWVKEEFGFVINPGAEALELWRIDPIGSSGVPMKSWEMWLDGSRRDLDWGIYNRPFEYYK</sequence>
<accession>F8KVG9</accession>